<accession>A0A1F7X0S7</accession>
<dbReference type="AlphaFoldDB" id="A0A1F7X0S7"/>
<organism evidence="2 3">
    <name type="scientific">Candidatus Woesebacteria bacterium RBG_13_36_22</name>
    <dbReference type="NCBI Taxonomy" id="1802478"/>
    <lineage>
        <taxon>Bacteria</taxon>
        <taxon>Candidatus Woeseibacteriota</taxon>
    </lineage>
</organism>
<evidence type="ECO:0000256" key="1">
    <source>
        <dbReference type="SAM" id="MobiDB-lite"/>
    </source>
</evidence>
<proteinExistence type="predicted"/>
<feature type="compositionally biased region" description="Basic and acidic residues" evidence="1">
    <location>
        <begin position="60"/>
        <end position="71"/>
    </location>
</feature>
<reference evidence="2 3" key="1">
    <citation type="journal article" date="2016" name="Nat. Commun.">
        <title>Thousands of microbial genomes shed light on interconnected biogeochemical processes in an aquifer system.</title>
        <authorList>
            <person name="Anantharaman K."/>
            <person name="Brown C.T."/>
            <person name="Hug L.A."/>
            <person name="Sharon I."/>
            <person name="Castelle C.J."/>
            <person name="Probst A.J."/>
            <person name="Thomas B.C."/>
            <person name="Singh A."/>
            <person name="Wilkins M.J."/>
            <person name="Karaoz U."/>
            <person name="Brodie E.L."/>
            <person name="Williams K.H."/>
            <person name="Hubbard S.S."/>
            <person name="Banfield J.F."/>
        </authorList>
    </citation>
    <scope>NUCLEOTIDE SEQUENCE [LARGE SCALE GENOMIC DNA]</scope>
</reference>
<feature type="compositionally biased region" description="Basic and acidic residues" evidence="1">
    <location>
        <begin position="88"/>
        <end position="114"/>
    </location>
</feature>
<comment type="caution">
    <text evidence="2">The sequence shown here is derived from an EMBL/GenBank/DDBJ whole genome shotgun (WGS) entry which is preliminary data.</text>
</comment>
<evidence type="ECO:0000313" key="2">
    <source>
        <dbReference type="EMBL" id="OGM08670.1"/>
    </source>
</evidence>
<protein>
    <submittedName>
        <fullName evidence="2">Uncharacterized protein</fullName>
    </submittedName>
</protein>
<dbReference type="EMBL" id="MGFQ01000038">
    <property type="protein sequence ID" value="OGM08670.1"/>
    <property type="molecule type" value="Genomic_DNA"/>
</dbReference>
<feature type="region of interest" description="Disordered" evidence="1">
    <location>
        <begin position="20"/>
        <end position="71"/>
    </location>
</feature>
<name>A0A1F7X0S7_9BACT</name>
<sequence length="150" mass="16832">MGNIASDTVKTAKQQAKQIARQMAQEPVEIAKTAGENIVGVENSQQQENKPNEPSAEKPPTPEEKIQMENKRRNMMQALENELKEIRNKNEVKKEEEKQEEINTKKLEEQKGIEEAPLISSKPSRKIGAGIKGHLQRLTKGTEIRIPPSG</sequence>
<dbReference type="Proteomes" id="UP000176939">
    <property type="component" value="Unassembled WGS sequence"/>
</dbReference>
<evidence type="ECO:0000313" key="3">
    <source>
        <dbReference type="Proteomes" id="UP000176939"/>
    </source>
</evidence>
<gene>
    <name evidence="2" type="ORF">A2Z67_00325</name>
</gene>
<feature type="region of interest" description="Disordered" evidence="1">
    <location>
        <begin position="88"/>
        <end position="116"/>
    </location>
</feature>